<feature type="transmembrane region" description="Helical" evidence="2">
    <location>
        <begin position="349"/>
        <end position="368"/>
    </location>
</feature>
<dbReference type="Pfam" id="PF07690">
    <property type="entry name" value="MFS_1"/>
    <property type="match status" value="1"/>
</dbReference>
<dbReference type="Proteomes" id="UP000402241">
    <property type="component" value="Chromosome"/>
</dbReference>
<evidence type="ECO:0000313" key="3">
    <source>
        <dbReference type="EMBL" id="NES31987.1"/>
    </source>
</evidence>
<feature type="transmembrane region" description="Helical" evidence="2">
    <location>
        <begin position="291"/>
        <end position="314"/>
    </location>
</feature>
<dbReference type="Proteomes" id="UP000477779">
    <property type="component" value="Unassembled WGS sequence"/>
</dbReference>
<feature type="transmembrane region" description="Helical" evidence="2">
    <location>
        <begin position="45"/>
        <end position="65"/>
    </location>
</feature>
<feature type="region of interest" description="Disordered" evidence="1">
    <location>
        <begin position="193"/>
        <end position="248"/>
    </location>
</feature>
<reference evidence="4 5" key="1">
    <citation type="submission" date="2019-10" db="EMBL/GenBank/DDBJ databases">
        <title>Genome Sequence of Micromonospora terminaliae DSM 101760.</title>
        <authorList>
            <person name="Guo L."/>
        </authorList>
    </citation>
    <scope>NUCLEOTIDE SEQUENCE [LARGE SCALE GENOMIC DNA]</scope>
    <source>
        <strain evidence="4 5">DSM 101760</strain>
    </source>
</reference>
<accession>A0AAJ2ZLG2</accession>
<dbReference type="AlphaFoldDB" id="A0AAJ2ZLG2"/>
<dbReference type="Gene3D" id="1.20.1250.20">
    <property type="entry name" value="MFS general substrate transporter like domains"/>
    <property type="match status" value="1"/>
</dbReference>
<protein>
    <submittedName>
        <fullName evidence="3">MFS transporter</fullName>
    </submittedName>
</protein>
<dbReference type="RefSeq" id="WP_154227007.1">
    <property type="nucleotide sequence ID" value="NZ_CP045309.1"/>
</dbReference>
<feature type="transmembrane region" description="Helical" evidence="2">
    <location>
        <begin position="18"/>
        <end position="39"/>
    </location>
</feature>
<feature type="transmembrane region" description="Helical" evidence="2">
    <location>
        <begin position="407"/>
        <end position="425"/>
    </location>
</feature>
<keyword evidence="2" id="KW-0812">Transmembrane</keyword>
<evidence type="ECO:0000256" key="2">
    <source>
        <dbReference type="SAM" id="Phobius"/>
    </source>
</evidence>
<evidence type="ECO:0000313" key="4">
    <source>
        <dbReference type="EMBL" id="QGL47670.1"/>
    </source>
</evidence>
<keyword evidence="2" id="KW-1133">Transmembrane helix</keyword>
<organism evidence="3 6">
    <name type="scientific">Micromonospora terminaliae</name>
    <dbReference type="NCBI Taxonomy" id="1914461"/>
    <lineage>
        <taxon>Bacteria</taxon>
        <taxon>Bacillati</taxon>
        <taxon>Actinomycetota</taxon>
        <taxon>Actinomycetes</taxon>
        <taxon>Micromonosporales</taxon>
        <taxon>Micromonosporaceae</taxon>
        <taxon>Micromonospora</taxon>
    </lineage>
</organism>
<gene>
    <name evidence="3" type="ORF">G3561_31095</name>
    <name evidence="4" type="ORF">GCE86_11925</name>
</gene>
<sequence length="450" mass="45355">MLIVSARVSAERRLAATLYAYAFLTDLVLLYPVYTLLFADTGLSVGQISSLFVLWSAAGILLEVPSGAWADAVSRRLLLVLAPLLTAAGFALWVLLPSYPAFAVGFLLWGAGGALRSGALEALVWTELDRLGATGRYARLAGRARTAELLGVVGAMGLAAPVLALGGYPAVGAASVAACLAAAAVATRFPEHRAAERAPHGPAGTTGAAAATRQDSGGTAGPCPAGTTGSGAAGAEQPEPAEPGWWDSLRGGLAEARADRSVRAALLLVPAVAAVWGALDEYTPLLARDTGVPAATVPLLLVLVWAGTTVGGLLAPAGERLGDRGFAALLAGAALALAGGALVRHPAGFVLVGLAFAAFQLATVLADVRLQARISGPDRATVTSVAGMATDLTIIGVYAGYGVVAGAAGHAVAFAVAVLPYLLLAGRLATRRPRRPVPSNRSLSENSAVS</sequence>
<dbReference type="SUPFAM" id="SSF103473">
    <property type="entry name" value="MFS general substrate transporter"/>
    <property type="match status" value="1"/>
</dbReference>
<feature type="compositionally biased region" description="Low complexity" evidence="1">
    <location>
        <begin position="200"/>
        <end position="212"/>
    </location>
</feature>
<evidence type="ECO:0000256" key="1">
    <source>
        <dbReference type="SAM" id="MobiDB-lite"/>
    </source>
</evidence>
<reference evidence="3 6" key="2">
    <citation type="submission" date="2020-02" db="EMBL/GenBank/DDBJ databases">
        <title>WGS of Micromonospora spp. isolated from hot spring.</title>
        <authorList>
            <person name="Thawai C."/>
        </authorList>
    </citation>
    <scope>NUCLEOTIDE SEQUENCE [LARGE SCALE GENOMIC DNA]</scope>
    <source>
        <strain evidence="3 6">TMS7</strain>
    </source>
</reference>
<dbReference type="EMBL" id="CP045309">
    <property type="protein sequence ID" value="QGL47670.1"/>
    <property type="molecule type" value="Genomic_DNA"/>
</dbReference>
<evidence type="ECO:0000313" key="5">
    <source>
        <dbReference type="Proteomes" id="UP000402241"/>
    </source>
</evidence>
<feature type="transmembrane region" description="Helical" evidence="2">
    <location>
        <begin position="380"/>
        <end position="401"/>
    </location>
</feature>
<dbReference type="InterPro" id="IPR053160">
    <property type="entry name" value="MFS_DHA3_Transporter"/>
</dbReference>
<keyword evidence="5" id="KW-1185">Reference proteome</keyword>
<feature type="transmembrane region" description="Helical" evidence="2">
    <location>
        <begin position="102"/>
        <end position="125"/>
    </location>
</feature>
<proteinExistence type="predicted"/>
<feature type="transmembrane region" description="Helical" evidence="2">
    <location>
        <begin position="146"/>
        <end position="164"/>
    </location>
</feature>
<dbReference type="EMBL" id="JAAHBZ010000023">
    <property type="protein sequence ID" value="NES31987.1"/>
    <property type="molecule type" value="Genomic_DNA"/>
</dbReference>
<dbReference type="InterPro" id="IPR036259">
    <property type="entry name" value="MFS_trans_sf"/>
</dbReference>
<dbReference type="GO" id="GO:0022857">
    <property type="term" value="F:transmembrane transporter activity"/>
    <property type="evidence" value="ECO:0007669"/>
    <property type="project" value="InterPro"/>
</dbReference>
<feature type="transmembrane region" description="Helical" evidence="2">
    <location>
        <begin position="77"/>
        <end position="96"/>
    </location>
</feature>
<evidence type="ECO:0000313" key="6">
    <source>
        <dbReference type="Proteomes" id="UP000477779"/>
    </source>
</evidence>
<feature type="transmembrane region" description="Helical" evidence="2">
    <location>
        <begin position="326"/>
        <end position="343"/>
    </location>
</feature>
<keyword evidence="2" id="KW-0472">Membrane</keyword>
<dbReference type="InterPro" id="IPR011701">
    <property type="entry name" value="MFS"/>
</dbReference>
<name>A0AAJ2ZLG2_9ACTN</name>
<feature type="compositionally biased region" description="Low complexity" evidence="1">
    <location>
        <begin position="233"/>
        <end position="244"/>
    </location>
</feature>
<dbReference type="PANTHER" id="PTHR23530">
    <property type="entry name" value="TRANSPORT PROTEIN-RELATED"/>
    <property type="match status" value="1"/>
</dbReference>
<dbReference type="PANTHER" id="PTHR23530:SF1">
    <property type="entry name" value="PERMEASE, MAJOR FACILITATOR SUPERFAMILY-RELATED"/>
    <property type="match status" value="1"/>
</dbReference>